<evidence type="ECO:0000313" key="1">
    <source>
        <dbReference type="EMBL" id="GAA4035438.1"/>
    </source>
</evidence>
<accession>A0ABP7U3L2</accession>
<comment type="caution">
    <text evidence="1">The sequence shown here is derived from an EMBL/GenBank/DDBJ whole genome shotgun (WGS) entry which is preliminary data.</text>
</comment>
<dbReference type="PANTHER" id="PTHR33361:SF15">
    <property type="entry name" value="DUF885 FAMILY LIPOPROTEIN"/>
    <property type="match status" value="1"/>
</dbReference>
<name>A0ABP7U3L2_9PSEU</name>
<dbReference type="InterPro" id="IPR010281">
    <property type="entry name" value="DUF885"/>
</dbReference>
<gene>
    <name evidence="1" type="ORF">GCM10022247_71220</name>
</gene>
<keyword evidence="2" id="KW-1185">Reference proteome</keyword>
<dbReference type="Proteomes" id="UP001501747">
    <property type="component" value="Unassembled WGS sequence"/>
</dbReference>
<sequence length="568" mass="62765">MKYNKTALRLCLGGRRAATQLVRTAKFLGVTDLRTLLDSFVEWHLDAHPVRATLLGATGREDTLGDQTAAAWTRRDAETREWLDRFAAVDASGLSLDDSVDRDLVLATLRGEAILADEPDWRRDPGLYVGPILSGLFTLFLHRLRPEPELVASAVARLREVPGVLAAAKANLDASISPALIVKRALGQTRSARAFLTTALPGEVADESLRRTLAEAAGPAADAFDEFATWLAEFAERANGDWRMGERKYSALLRERELLGYGATELHERGELVYAELDAQMRELATKVPGGSPDWHAVMTALQNDHPPTLEAMRAEYAAETERARRFLIDNDLVPFAEGEQCRVVPSPGFQRPILSVAFYIAPPPLTSSRLGHFFVPFTPEDFTEEQVRQRLATNSRAQMPTIAVHEAYPGHHWHLSWMAGSDRTVRKLFRTPYFSEGWALYAERLLSENGYFADPAHELAHLEARIFRAARIVVDTALHCGEMSIEEAEKHMATKASLTPGTAVGEVNRYCAWPTQAPSYLTGSLEIEKIREDYLAAGRGDVRSFNATIAGSGALPLGLARRVALES</sequence>
<dbReference type="Pfam" id="PF05960">
    <property type="entry name" value="DUF885"/>
    <property type="match status" value="1"/>
</dbReference>
<dbReference type="PANTHER" id="PTHR33361">
    <property type="entry name" value="GLR0591 PROTEIN"/>
    <property type="match status" value="1"/>
</dbReference>
<proteinExistence type="predicted"/>
<evidence type="ECO:0000313" key="2">
    <source>
        <dbReference type="Proteomes" id="UP001501747"/>
    </source>
</evidence>
<reference evidence="2" key="1">
    <citation type="journal article" date="2019" name="Int. J. Syst. Evol. Microbiol.">
        <title>The Global Catalogue of Microorganisms (GCM) 10K type strain sequencing project: providing services to taxonomists for standard genome sequencing and annotation.</title>
        <authorList>
            <consortium name="The Broad Institute Genomics Platform"/>
            <consortium name="The Broad Institute Genome Sequencing Center for Infectious Disease"/>
            <person name="Wu L."/>
            <person name="Ma J."/>
        </authorList>
    </citation>
    <scope>NUCLEOTIDE SEQUENCE [LARGE SCALE GENOMIC DNA]</scope>
    <source>
        <strain evidence="2">JCM 17342</strain>
    </source>
</reference>
<protein>
    <submittedName>
        <fullName evidence="1">DUF885 domain-containing protein</fullName>
    </submittedName>
</protein>
<dbReference type="EMBL" id="BAABAL010000026">
    <property type="protein sequence ID" value="GAA4035438.1"/>
    <property type="molecule type" value="Genomic_DNA"/>
</dbReference>
<organism evidence="1 2">
    <name type="scientific">Allokutzneria multivorans</name>
    <dbReference type="NCBI Taxonomy" id="1142134"/>
    <lineage>
        <taxon>Bacteria</taxon>
        <taxon>Bacillati</taxon>
        <taxon>Actinomycetota</taxon>
        <taxon>Actinomycetes</taxon>
        <taxon>Pseudonocardiales</taxon>
        <taxon>Pseudonocardiaceae</taxon>
        <taxon>Allokutzneria</taxon>
    </lineage>
</organism>